<feature type="region of interest" description="Disordered" evidence="1">
    <location>
        <begin position="1"/>
        <end position="39"/>
    </location>
</feature>
<evidence type="ECO:0000313" key="3">
    <source>
        <dbReference type="Proteomes" id="UP000012672"/>
    </source>
</evidence>
<dbReference type="KEGG" id="max:MMALV_11900"/>
<dbReference type="AlphaFoldDB" id="M9SKD9"/>
<gene>
    <name evidence="2" type="ORF">MMALV_11900</name>
</gene>
<organism evidence="2 3">
    <name type="scientific">Methanomethylophilus alvi (strain Mx1201)</name>
    <dbReference type="NCBI Taxonomy" id="1236689"/>
    <lineage>
        <taxon>Archaea</taxon>
        <taxon>Methanobacteriati</taxon>
        <taxon>Thermoplasmatota</taxon>
        <taxon>Thermoplasmata</taxon>
        <taxon>Methanomassiliicoccales</taxon>
        <taxon>Methanomethylophilaceae</taxon>
        <taxon>Methanomethylophilus</taxon>
    </lineage>
</organism>
<dbReference type="EMBL" id="CP004049">
    <property type="protein sequence ID" value="AGI85922.1"/>
    <property type="molecule type" value="Genomic_DNA"/>
</dbReference>
<keyword evidence="3" id="KW-1185">Reference proteome</keyword>
<protein>
    <submittedName>
        <fullName evidence="2">Uncharacterized protein</fullName>
    </submittedName>
</protein>
<evidence type="ECO:0000256" key="1">
    <source>
        <dbReference type="SAM" id="MobiDB-lite"/>
    </source>
</evidence>
<proteinExistence type="predicted"/>
<feature type="compositionally biased region" description="Basic and acidic residues" evidence="1">
    <location>
        <begin position="1"/>
        <end position="26"/>
    </location>
</feature>
<dbReference type="InParanoid" id="M9SKD9"/>
<dbReference type="HOGENOM" id="CLU_3302544_0_0_2"/>
<reference evidence="2 3" key="1">
    <citation type="journal article" date="2012" name="J. Bacteriol.">
        <title>Genome sequence of 'Candidatus Methanomethylophilus alvus' Mx1201, a methanogenic archaeon from the human gut belonging to a seventh order of methanogens.</title>
        <authorList>
            <person name="Borrel G."/>
            <person name="Harris H.M."/>
            <person name="Tottey W."/>
            <person name="Mihajlovski A."/>
            <person name="Parisot N."/>
            <person name="Peyretaillade E."/>
            <person name="Peyret P."/>
            <person name="Gribaldo S."/>
            <person name="O'Toole P.W."/>
            <person name="Brugere J.F."/>
        </authorList>
    </citation>
    <scope>NUCLEOTIDE SEQUENCE [LARGE SCALE GENOMIC DNA]</scope>
    <source>
        <strain evidence="2 3">Mx1201</strain>
    </source>
</reference>
<feature type="compositionally biased region" description="Polar residues" evidence="1">
    <location>
        <begin position="28"/>
        <end position="39"/>
    </location>
</feature>
<accession>M9SKD9</accession>
<dbReference type="STRING" id="1236689.MMALV_11900"/>
<dbReference type="Proteomes" id="UP000012672">
    <property type="component" value="Chromosome"/>
</dbReference>
<evidence type="ECO:0000313" key="2">
    <source>
        <dbReference type="EMBL" id="AGI85922.1"/>
    </source>
</evidence>
<name>M9SKD9_METAX</name>
<sequence length="39" mass="4667">MSDKMDKAERRELKARNKATKLDKKSKSLYNQKTFVNKH</sequence>